<name>A0A061S992_9CHLO</name>
<organism evidence="2">
    <name type="scientific">Tetraselmis sp. GSL018</name>
    <dbReference type="NCBI Taxonomy" id="582737"/>
    <lineage>
        <taxon>Eukaryota</taxon>
        <taxon>Viridiplantae</taxon>
        <taxon>Chlorophyta</taxon>
        <taxon>core chlorophytes</taxon>
        <taxon>Chlorodendrophyceae</taxon>
        <taxon>Chlorodendrales</taxon>
        <taxon>Chlorodendraceae</taxon>
        <taxon>Tetraselmis</taxon>
    </lineage>
</organism>
<feature type="non-terminal residue" evidence="2">
    <location>
        <position position="1"/>
    </location>
</feature>
<feature type="region of interest" description="Disordered" evidence="1">
    <location>
        <begin position="1"/>
        <end position="21"/>
    </location>
</feature>
<dbReference type="EMBL" id="GBEZ01003411">
    <property type="protein sequence ID" value="JAC81727.1"/>
    <property type="molecule type" value="Transcribed_RNA"/>
</dbReference>
<protein>
    <submittedName>
        <fullName evidence="2">Uncharacterized protein</fullName>
    </submittedName>
</protein>
<feature type="non-terminal residue" evidence="2">
    <location>
        <position position="82"/>
    </location>
</feature>
<evidence type="ECO:0000256" key="1">
    <source>
        <dbReference type="SAM" id="MobiDB-lite"/>
    </source>
</evidence>
<gene>
    <name evidence="2" type="ORF">TSPGSL018_7274</name>
</gene>
<sequence length="82" mass="8968">TAFRGFGGPQVRATHADAEADANSRPDSLLLCPFTGIYSVPILHTSQFERFAGHRSLWNAFATRLGSWISSYPPEGFPMPDA</sequence>
<accession>A0A061S992</accession>
<reference evidence="2" key="1">
    <citation type="submission" date="2014-05" db="EMBL/GenBank/DDBJ databases">
        <title>The transcriptome of the halophilic microalga Tetraselmis sp. GSL018 isolated from the Great Salt Lake, Utah.</title>
        <authorList>
            <person name="Jinkerson R.E."/>
            <person name="D'Adamo S."/>
            <person name="Posewitz M.C."/>
        </authorList>
    </citation>
    <scope>NUCLEOTIDE SEQUENCE</scope>
    <source>
        <strain evidence="2">GSL018</strain>
    </source>
</reference>
<dbReference type="AlphaFoldDB" id="A0A061S992"/>
<proteinExistence type="predicted"/>
<evidence type="ECO:0000313" key="2">
    <source>
        <dbReference type="EMBL" id="JAC81727.1"/>
    </source>
</evidence>